<comment type="caution">
    <text evidence="5">The sequence shown here is derived from an EMBL/GenBank/DDBJ whole genome shotgun (WGS) entry which is preliminary data.</text>
</comment>
<feature type="compositionally biased region" description="Polar residues" evidence="3">
    <location>
        <begin position="35"/>
        <end position="53"/>
    </location>
</feature>
<evidence type="ECO:0000313" key="5">
    <source>
        <dbReference type="EMBL" id="KAK1925518.1"/>
    </source>
</evidence>
<dbReference type="SUPFAM" id="SSF48371">
    <property type="entry name" value="ARM repeat"/>
    <property type="match status" value="1"/>
</dbReference>
<feature type="domain" description="Nucleotide exchange factor Fes1" evidence="4">
    <location>
        <begin position="4"/>
        <end position="138"/>
    </location>
</feature>
<dbReference type="InterPro" id="IPR013918">
    <property type="entry name" value="Nucleotide_exch_fac_Fes1"/>
</dbReference>
<protein>
    <submittedName>
        <fullName evidence="5">Adenyl-nucleotide exchange factor</fullName>
    </submittedName>
</protein>
<organism evidence="5 6">
    <name type="scientific">Papiliotrema laurentii</name>
    <name type="common">Cryptococcus laurentii</name>
    <dbReference type="NCBI Taxonomy" id="5418"/>
    <lineage>
        <taxon>Eukaryota</taxon>
        <taxon>Fungi</taxon>
        <taxon>Dikarya</taxon>
        <taxon>Basidiomycota</taxon>
        <taxon>Agaricomycotina</taxon>
        <taxon>Tremellomycetes</taxon>
        <taxon>Tremellales</taxon>
        <taxon>Rhynchogastremaceae</taxon>
        <taxon>Papiliotrema</taxon>
    </lineage>
</organism>
<keyword evidence="6" id="KW-1185">Reference proteome</keyword>
<evidence type="ECO:0000259" key="4">
    <source>
        <dbReference type="Pfam" id="PF08609"/>
    </source>
</evidence>
<evidence type="ECO:0000256" key="2">
    <source>
        <dbReference type="ARBA" id="ARBA00022737"/>
    </source>
</evidence>
<gene>
    <name evidence="5" type="ORF">DB88DRAFT_198617</name>
</gene>
<dbReference type="Gene3D" id="1.25.10.10">
    <property type="entry name" value="Leucine-rich Repeat Variant"/>
    <property type="match status" value="1"/>
</dbReference>
<dbReference type="Proteomes" id="UP001182556">
    <property type="component" value="Unassembled WGS sequence"/>
</dbReference>
<dbReference type="Pfam" id="PF08609">
    <property type="entry name" value="Fes1"/>
    <property type="match status" value="1"/>
</dbReference>
<feature type="compositionally biased region" description="Low complexity" evidence="3">
    <location>
        <begin position="9"/>
        <end position="34"/>
    </location>
</feature>
<dbReference type="EMBL" id="JAODAN010000003">
    <property type="protein sequence ID" value="KAK1925518.1"/>
    <property type="molecule type" value="Genomic_DNA"/>
</dbReference>
<evidence type="ECO:0000256" key="3">
    <source>
        <dbReference type="SAM" id="MobiDB-lite"/>
    </source>
</evidence>
<keyword evidence="2" id="KW-0677">Repeat</keyword>
<dbReference type="GO" id="GO:0000774">
    <property type="term" value="F:adenyl-nucleotide exchange factor activity"/>
    <property type="evidence" value="ECO:0007669"/>
    <property type="project" value="TreeGrafter"/>
</dbReference>
<dbReference type="PANTHER" id="PTHR19316">
    <property type="entry name" value="PROTEIN FOLDING REGULATOR"/>
    <property type="match status" value="1"/>
</dbReference>
<dbReference type="GO" id="GO:0005783">
    <property type="term" value="C:endoplasmic reticulum"/>
    <property type="evidence" value="ECO:0007669"/>
    <property type="project" value="TreeGrafter"/>
</dbReference>
<evidence type="ECO:0000313" key="6">
    <source>
        <dbReference type="Proteomes" id="UP001182556"/>
    </source>
</evidence>
<name>A0AAD9FSU4_PAPLA</name>
<dbReference type="InterPro" id="IPR016024">
    <property type="entry name" value="ARM-type_fold"/>
</dbReference>
<evidence type="ECO:0000256" key="1">
    <source>
        <dbReference type="ARBA" id="ARBA00011045"/>
    </source>
</evidence>
<reference evidence="5" key="1">
    <citation type="submission" date="2023-02" db="EMBL/GenBank/DDBJ databases">
        <title>Identification and recombinant expression of a fungal hydrolase from Papiliotrema laurentii that hydrolyzes apple cutin and clears colloidal polyester polyurethane.</title>
        <authorList>
            <consortium name="DOE Joint Genome Institute"/>
            <person name="Roman V.A."/>
            <person name="Bojanowski C."/>
            <person name="Crable B.R."/>
            <person name="Wagner D.N."/>
            <person name="Hung C.S."/>
            <person name="Nadeau L.J."/>
            <person name="Schratz L."/>
            <person name="Haridas S."/>
            <person name="Pangilinan J."/>
            <person name="Lipzen A."/>
            <person name="Na H."/>
            <person name="Yan M."/>
            <person name="Ng V."/>
            <person name="Grigoriev I.V."/>
            <person name="Spatafora J.W."/>
            <person name="Barlow D."/>
            <person name="Biffinger J."/>
            <person name="Kelley-Loughnane N."/>
            <person name="Varaljay V.A."/>
            <person name="Crookes-Goodson W.J."/>
        </authorList>
    </citation>
    <scope>NUCLEOTIDE SEQUENCE</scope>
    <source>
        <strain evidence="5">5307AH</strain>
    </source>
</reference>
<dbReference type="InterPro" id="IPR011989">
    <property type="entry name" value="ARM-like"/>
</dbReference>
<dbReference type="InterPro" id="IPR050693">
    <property type="entry name" value="Hsp70_NEF-Inhibitors"/>
</dbReference>
<feature type="region of interest" description="Disordered" evidence="3">
    <location>
        <begin position="1"/>
        <end position="83"/>
    </location>
</feature>
<dbReference type="PANTHER" id="PTHR19316:SF18">
    <property type="entry name" value="HSP70-BINDING PROTEIN 1"/>
    <property type="match status" value="1"/>
</dbReference>
<dbReference type="AlphaFoldDB" id="A0AAD9FSU4"/>
<sequence length="376" mass="40816">MPDLNELLAWATAHTAPAATNPAQTDSTSDQDQQLSIRFNPTPTPHPGSSTLHPSDPGHPTSGPEALAPSEPTGGSTRAKREDLTSEMLDLILGKSDSILMKEKMAIATDKSKSIDERVEALDDFEMLIELIDNANNMAILKLWQPLLQLLEDEHQPVVAHACWIMGTAVQNNLKAQAALYVFNALPAILSTIYPSAESSSKPYTSTRAKATYALSSALKHWPLAAAALASNDSQGHAVLARGVVDPEPVIRRKMAFLIGTLTMQSDEKYEGEIPGEVINLVEEHTKSGGRSEDLVSALKREGVYSALVKGLKESSDDIEFEENALRALAKAAEKDGLTHEEKHDVKTLWHSWGPQGQEERGLQGEDASHIHKVFA</sequence>
<comment type="similarity">
    <text evidence="1">Belongs to the FES1 family.</text>
</comment>
<proteinExistence type="inferred from homology"/>
<accession>A0AAD9FSU4</accession>